<gene>
    <name evidence="2" type="ORF">Q8F55_008391</name>
</gene>
<evidence type="ECO:0000313" key="2">
    <source>
        <dbReference type="EMBL" id="KAL1406685.1"/>
    </source>
</evidence>
<dbReference type="InterPro" id="IPR045702">
    <property type="entry name" value="DUF6060"/>
</dbReference>
<proteinExistence type="predicted"/>
<dbReference type="Pfam" id="PF19535">
    <property type="entry name" value="DUF6060"/>
    <property type="match status" value="1"/>
</dbReference>
<sequence>MNTCSFTYNTSIVQTCCTTANMSISEGSTLVHCGVKDDELEGFGRCLANNGVYRQLCTTNSRTAVKESSSPRKTPLGPLPLLLLALAFLAVVVNAEGLPPRRFHPVPRASPLQTRPNCTRFDMEKDQTKWLTNATTVRMIVSDKVNCAAGAGPCAVDVNRQAVFNVEFHPPSNASAGGIDPGYIVKAAGGSYNASATSTTGKGFFLPPGQSGYVEAWVIAASIPGVFRDCGDKNEYEGSVIVPDAARVARVVQFE</sequence>
<keyword evidence="1" id="KW-1133">Transmembrane helix</keyword>
<comment type="caution">
    <text evidence="2">The sequence shown here is derived from an EMBL/GenBank/DDBJ whole genome shotgun (WGS) entry which is preliminary data.</text>
</comment>
<accession>A0ABR3PWB5</accession>
<organism evidence="2 3">
    <name type="scientific">Vanrija albida</name>
    <dbReference type="NCBI Taxonomy" id="181172"/>
    <lineage>
        <taxon>Eukaryota</taxon>
        <taxon>Fungi</taxon>
        <taxon>Dikarya</taxon>
        <taxon>Basidiomycota</taxon>
        <taxon>Agaricomycotina</taxon>
        <taxon>Tremellomycetes</taxon>
        <taxon>Trichosporonales</taxon>
        <taxon>Trichosporonaceae</taxon>
        <taxon>Vanrija</taxon>
    </lineage>
</organism>
<feature type="transmembrane region" description="Helical" evidence="1">
    <location>
        <begin position="79"/>
        <end position="98"/>
    </location>
</feature>
<reference evidence="2 3" key="1">
    <citation type="submission" date="2023-08" db="EMBL/GenBank/DDBJ databases">
        <title>Annotated Genome Sequence of Vanrija albida AlHP1.</title>
        <authorList>
            <person name="Herzog R."/>
        </authorList>
    </citation>
    <scope>NUCLEOTIDE SEQUENCE [LARGE SCALE GENOMIC DNA]</scope>
    <source>
        <strain evidence="2 3">AlHP1</strain>
    </source>
</reference>
<evidence type="ECO:0000313" key="3">
    <source>
        <dbReference type="Proteomes" id="UP001565368"/>
    </source>
</evidence>
<dbReference type="Proteomes" id="UP001565368">
    <property type="component" value="Unassembled WGS sequence"/>
</dbReference>
<name>A0ABR3PWB5_9TREE</name>
<keyword evidence="1" id="KW-0812">Transmembrane</keyword>
<keyword evidence="1" id="KW-0472">Membrane</keyword>
<dbReference type="RefSeq" id="XP_069206629.1">
    <property type="nucleotide sequence ID" value="XM_069356788.1"/>
</dbReference>
<protein>
    <submittedName>
        <fullName evidence="2">Uncharacterized protein</fullName>
    </submittedName>
</protein>
<dbReference type="EMBL" id="JBBXJM010000006">
    <property type="protein sequence ID" value="KAL1406685.1"/>
    <property type="molecule type" value="Genomic_DNA"/>
</dbReference>
<evidence type="ECO:0000256" key="1">
    <source>
        <dbReference type="SAM" id="Phobius"/>
    </source>
</evidence>
<dbReference type="GeneID" id="95989434"/>
<keyword evidence="3" id="KW-1185">Reference proteome</keyword>